<name>A0A8B9AUG8_PHODC</name>
<evidence type="ECO:0000259" key="3">
    <source>
        <dbReference type="Pfam" id="PF22932"/>
    </source>
</evidence>
<accession>A0A8B9AUG8</accession>
<feature type="region of interest" description="Disordered" evidence="1">
    <location>
        <begin position="156"/>
        <end position="177"/>
    </location>
</feature>
<evidence type="ECO:0000259" key="2">
    <source>
        <dbReference type="Pfam" id="PF04601"/>
    </source>
</evidence>
<dbReference type="FunFam" id="2.80.10.50:FF:000067">
    <property type="entry name" value="BnaC05g19630D protein"/>
    <property type="match status" value="1"/>
</dbReference>
<dbReference type="AlphaFoldDB" id="A0A8B9AUG8"/>
<evidence type="ECO:0000313" key="5">
    <source>
        <dbReference type="RefSeq" id="XP_038990456.1"/>
    </source>
</evidence>
<dbReference type="SUPFAM" id="SSF50405">
    <property type="entry name" value="Actin-crosslinking proteins"/>
    <property type="match status" value="1"/>
</dbReference>
<dbReference type="Gene3D" id="2.80.10.50">
    <property type="match status" value="1"/>
</dbReference>
<dbReference type="Pfam" id="PF22932">
    <property type="entry name" value="Ubiq_DUF_assoc"/>
    <property type="match status" value="1"/>
</dbReference>
<protein>
    <submittedName>
        <fullName evidence="5">Uncharacterized protein LOC103721972 isoform X1</fullName>
    </submittedName>
</protein>
<sequence>MDLFHRARLVRLRSHLDKYLMAEDDQENVCQDRRGASYNARWAVELVEGPHPLVRLKSRHDLYLTASNEPFLLGCAGRKVIQTAPTRLDSSVEWEPIREGFQVMLKTRDGRFLQANGGLPPWRNSVSHYPPHCSIAPTWILWDVHILDITTPSPSTSPSVALDLPPEPDRCSQSSRPSDVSLRLSKIESSSFWGSLHKVEGRTIHYTVADDDGNLDESFERSSFIFNKLGVKQLTQKLEEETNLRDIIVCHRNSLNGRLYPLHLTLPPNNAAMHVVVVRASSREQASLSASHGTLILRCSISWLFHDLFSVPLIICKGVNVHLIGYIF</sequence>
<dbReference type="RefSeq" id="XP_038990456.1">
    <property type="nucleotide sequence ID" value="XM_039134528.1"/>
</dbReference>
<feature type="domain" description="DUF569" evidence="3">
    <location>
        <begin position="201"/>
        <end position="278"/>
    </location>
</feature>
<dbReference type="PANTHER" id="PTHR31205:SF69">
    <property type="entry name" value="ACTIN CROSS-LINKING PROTEIN (DUF569)"/>
    <property type="match status" value="1"/>
</dbReference>
<dbReference type="Proteomes" id="UP000228380">
    <property type="component" value="Chromosome 16"/>
</dbReference>
<dbReference type="InterPro" id="IPR054726">
    <property type="entry name" value="Ubiq_DUF569-assoc"/>
</dbReference>
<organism evidence="4 5">
    <name type="scientific">Phoenix dactylifera</name>
    <name type="common">Date palm</name>
    <dbReference type="NCBI Taxonomy" id="42345"/>
    <lineage>
        <taxon>Eukaryota</taxon>
        <taxon>Viridiplantae</taxon>
        <taxon>Streptophyta</taxon>
        <taxon>Embryophyta</taxon>
        <taxon>Tracheophyta</taxon>
        <taxon>Spermatophyta</taxon>
        <taxon>Magnoliopsida</taxon>
        <taxon>Liliopsida</taxon>
        <taxon>Arecaceae</taxon>
        <taxon>Coryphoideae</taxon>
        <taxon>Phoeniceae</taxon>
        <taxon>Phoenix</taxon>
    </lineage>
</organism>
<keyword evidence="4" id="KW-1185">Reference proteome</keyword>
<reference evidence="5" key="2">
    <citation type="submission" date="2025-08" db="UniProtKB">
        <authorList>
            <consortium name="RefSeq"/>
        </authorList>
    </citation>
    <scope>IDENTIFICATION</scope>
    <source>
        <tissue evidence="5">Young leaves</tissue>
    </source>
</reference>
<dbReference type="PANTHER" id="PTHR31205">
    <property type="entry name" value="ACTIN CROSS-LINKING PROTEIN (DUF569)"/>
    <property type="match status" value="1"/>
</dbReference>
<dbReference type="InterPro" id="IPR007679">
    <property type="entry name" value="DUF569"/>
</dbReference>
<feature type="domain" description="DUF569" evidence="2">
    <location>
        <begin position="1"/>
        <end position="142"/>
    </location>
</feature>
<dbReference type="KEGG" id="pda:103721972"/>
<evidence type="ECO:0000256" key="1">
    <source>
        <dbReference type="SAM" id="MobiDB-lite"/>
    </source>
</evidence>
<dbReference type="CDD" id="cd23340">
    <property type="entry name" value="beta-trefoil_FSCN_ACP-like"/>
    <property type="match status" value="1"/>
</dbReference>
<gene>
    <name evidence="5" type="primary">LOC103721972</name>
</gene>
<dbReference type="Pfam" id="PF04601">
    <property type="entry name" value="DUF569"/>
    <property type="match status" value="1"/>
</dbReference>
<dbReference type="OrthoDB" id="2432302at2759"/>
<proteinExistence type="predicted"/>
<evidence type="ECO:0000313" key="4">
    <source>
        <dbReference type="Proteomes" id="UP000228380"/>
    </source>
</evidence>
<dbReference type="InterPro" id="IPR008999">
    <property type="entry name" value="Actin-crosslinking"/>
</dbReference>
<reference evidence="4" key="1">
    <citation type="journal article" date="2019" name="Nat. Commun.">
        <title>Genome-wide association mapping of date palm fruit traits.</title>
        <authorList>
            <person name="Hazzouri K.M."/>
            <person name="Gros-Balthazard M."/>
            <person name="Flowers J.M."/>
            <person name="Copetti D."/>
            <person name="Lemansour A."/>
            <person name="Lebrun M."/>
            <person name="Masmoudi K."/>
            <person name="Ferrand S."/>
            <person name="Dhar M.I."/>
            <person name="Fresquez Z.A."/>
            <person name="Rosas U."/>
            <person name="Zhang J."/>
            <person name="Talag J."/>
            <person name="Lee S."/>
            <person name="Kudrna D."/>
            <person name="Powell R.F."/>
            <person name="Leitch I.J."/>
            <person name="Krueger R.R."/>
            <person name="Wing R.A."/>
            <person name="Amiri K.M.A."/>
            <person name="Purugganan M.D."/>
        </authorList>
    </citation>
    <scope>NUCLEOTIDE SEQUENCE [LARGE SCALE GENOMIC DNA]</scope>
    <source>
        <strain evidence="4">cv. Khalas</strain>
    </source>
</reference>
<dbReference type="GeneID" id="103721972"/>